<sequence>IDASVTDGDAVTLTTQDADTDPGTSVDTSSADFGGAFAVDSFDYGADGAGSIAWDYGLSVVSAASGLTSDGVAIELAMNGDVVEGRAGGVLVFTLEVDDTTGVVTLTQYEEIDHDLPGDNSNYDAQLEVLGTGLVELTGTATITDGDGDTAEETLVLDLGGNVRFADDGPAIDAAVTDGDTVTLTTFDAETDPGTSTDTSIADFGGAFTVDSFDYGADGAGSIAWDYSLVIDNATSGLSSDGVAIDLTMNGDVVEGRAGGVLVFTVAIDDTTGVVTLTQYEEIDHDLPGDSSSHDSQLEALANGVLSISGTATITDGDGDTAEETVLLDLGGNIRFADDGP</sequence>
<proteinExistence type="predicted"/>
<dbReference type="AlphaFoldDB" id="A0A9Q3S3B1"/>
<dbReference type="Pfam" id="PF19116">
    <property type="entry name" value="DUF5801"/>
    <property type="match status" value="2"/>
</dbReference>
<comment type="caution">
    <text evidence="2">The sequence shown here is derived from an EMBL/GenBank/DDBJ whole genome shotgun (WGS) entry which is preliminary data.</text>
</comment>
<dbReference type="EMBL" id="JAHVKP010000002">
    <property type="protein sequence ID" value="MBY6219358.1"/>
    <property type="molecule type" value="Genomic_DNA"/>
</dbReference>
<reference evidence="2" key="1">
    <citation type="submission" date="2021-06" db="EMBL/GenBank/DDBJ databases">
        <title>50 bacteria genomes isolated from Dapeng, Shenzhen, China.</title>
        <authorList>
            <person name="Zheng W."/>
            <person name="Yu S."/>
            <person name="Huang Y."/>
        </authorList>
    </citation>
    <scope>NUCLEOTIDE SEQUENCE</scope>
    <source>
        <strain evidence="2">DP4N28-2</strain>
    </source>
</reference>
<feature type="non-terminal residue" evidence="2">
    <location>
        <position position="341"/>
    </location>
</feature>
<name>A0A9Q3S3B1_9SPHN</name>
<dbReference type="InterPro" id="IPR043824">
    <property type="entry name" value="DUF5801"/>
</dbReference>
<dbReference type="RefSeq" id="WP_222406290.1">
    <property type="nucleotide sequence ID" value="NZ_JAHVKP010000002.1"/>
</dbReference>
<protein>
    <recommendedName>
        <fullName evidence="1">DUF5801 domain-containing protein</fullName>
    </recommendedName>
</protein>
<gene>
    <name evidence="2" type="ORF">KUV31_13495</name>
</gene>
<organism evidence="2 3">
    <name type="scientific">Qipengyuania aquimaris</name>
    <dbReference type="NCBI Taxonomy" id="255984"/>
    <lineage>
        <taxon>Bacteria</taxon>
        <taxon>Pseudomonadati</taxon>
        <taxon>Pseudomonadota</taxon>
        <taxon>Alphaproteobacteria</taxon>
        <taxon>Sphingomonadales</taxon>
        <taxon>Erythrobacteraceae</taxon>
        <taxon>Qipengyuania</taxon>
    </lineage>
</organism>
<evidence type="ECO:0000259" key="1">
    <source>
        <dbReference type="Pfam" id="PF19116"/>
    </source>
</evidence>
<accession>A0A9Q3S3B1</accession>
<feature type="non-terminal residue" evidence="2">
    <location>
        <position position="1"/>
    </location>
</feature>
<feature type="domain" description="DUF5801" evidence="1">
    <location>
        <begin position="199"/>
        <end position="326"/>
    </location>
</feature>
<evidence type="ECO:0000313" key="2">
    <source>
        <dbReference type="EMBL" id="MBY6219358.1"/>
    </source>
</evidence>
<feature type="domain" description="DUF5801" evidence="1">
    <location>
        <begin position="24"/>
        <end position="155"/>
    </location>
</feature>
<evidence type="ECO:0000313" key="3">
    <source>
        <dbReference type="Proteomes" id="UP000824927"/>
    </source>
</evidence>
<dbReference type="Proteomes" id="UP000824927">
    <property type="component" value="Unassembled WGS sequence"/>
</dbReference>